<dbReference type="AlphaFoldDB" id="A0AAV3RUV2"/>
<dbReference type="PANTHER" id="PTHR33526">
    <property type="entry name" value="OS07G0123800 PROTEIN"/>
    <property type="match status" value="1"/>
</dbReference>
<sequence>MKTKGTPKNRLCRIVSIPMKALVKAKDFYVRSMINCSDRGNYGGIGAVHSAPLPRSFSSRSSSSSSYSDDREFVELVRAASRKGSLDNRMDVEFYLRQHQMMMMQKKNTIPYSVGRSRKMPRSSSVAMGKIDEDEPYVFGEDDVVDVRKQMKFPRSRSYAPFNRTVVL</sequence>
<accession>A0AAV3RUV2</accession>
<evidence type="ECO:0000313" key="2">
    <source>
        <dbReference type="Proteomes" id="UP001454036"/>
    </source>
</evidence>
<protein>
    <submittedName>
        <fullName evidence="1">Uncharacterized protein</fullName>
    </submittedName>
</protein>
<reference evidence="1 2" key="1">
    <citation type="submission" date="2024-01" db="EMBL/GenBank/DDBJ databases">
        <title>The complete chloroplast genome sequence of Lithospermum erythrorhizon: insights into the phylogenetic relationship among Boraginaceae species and the maternal lineages of purple gromwells.</title>
        <authorList>
            <person name="Okada T."/>
            <person name="Watanabe K."/>
        </authorList>
    </citation>
    <scope>NUCLEOTIDE SEQUENCE [LARGE SCALE GENOMIC DNA]</scope>
</reference>
<dbReference type="PIRSF" id="PIRSF031279">
    <property type="entry name" value="UCP031279"/>
    <property type="match status" value="1"/>
</dbReference>
<evidence type="ECO:0000313" key="1">
    <source>
        <dbReference type="EMBL" id="GAA0184410.1"/>
    </source>
</evidence>
<dbReference type="PANTHER" id="PTHR33526:SF13">
    <property type="entry name" value="TYROSINE-PROTEIN PHOSPHATASE 3-LIKE"/>
    <property type="match status" value="1"/>
</dbReference>
<name>A0AAV3RUV2_LITER</name>
<organism evidence="1 2">
    <name type="scientific">Lithospermum erythrorhizon</name>
    <name type="common">Purple gromwell</name>
    <name type="synonym">Lithospermum officinale var. erythrorhizon</name>
    <dbReference type="NCBI Taxonomy" id="34254"/>
    <lineage>
        <taxon>Eukaryota</taxon>
        <taxon>Viridiplantae</taxon>
        <taxon>Streptophyta</taxon>
        <taxon>Embryophyta</taxon>
        <taxon>Tracheophyta</taxon>
        <taxon>Spermatophyta</taxon>
        <taxon>Magnoliopsida</taxon>
        <taxon>eudicotyledons</taxon>
        <taxon>Gunneridae</taxon>
        <taxon>Pentapetalae</taxon>
        <taxon>asterids</taxon>
        <taxon>lamiids</taxon>
        <taxon>Boraginales</taxon>
        <taxon>Boraginaceae</taxon>
        <taxon>Boraginoideae</taxon>
        <taxon>Lithospermeae</taxon>
        <taxon>Lithospermum</taxon>
    </lineage>
</organism>
<proteinExistence type="predicted"/>
<dbReference type="Proteomes" id="UP001454036">
    <property type="component" value="Unassembled WGS sequence"/>
</dbReference>
<dbReference type="EMBL" id="BAABME010011874">
    <property type="protein sequence ID" value="GAA0184410.1"/>
    <property type="molecule type" value="Genomic_DNA"/>
</dbReference>
<gene>
    <name evidence="1" type="ORF">LIER_31698</name>
</gene>
<dbReference type="InterPro" id="IPR016972">
    <property type="entry name" value="UCP031279"/>
</dbReference>
<keyword evidence="2" id="KW-1185">Reference proteome</keyword>
<comment type="caution">
    <text evidence="1">The sequence shown here is derived from an EMBL/GenBank/DDBJ whole genome shotgun (WGS) entry which is preliminary data.</text>
</comment>